<protein>
    <recommendedName>
        <fullName evidence="3">MmcQ-like protein</fullName>
    </recommendedName>
</protein>
<dbReference type="PANTHER" id="PTHR35145">
    <property type="entry name" value="CYTOPLASMIC PROTEIN-RELATED"/>
    <property type="match status" value="1"/>
</dbReference>
<dbReference type="Proteomes" id="UP000037043">
    <property type="component" value="Unassembled WGS sequence"/>
</dbReference>
<reference evidence="2" key="1">
    <citation type="submission" date="2015-08" db="EMBL/GenBank/DDBJ databases">
        <title>Genome sequence of the strict anaerobe Clostridium homopropionicum LuHBu1 (DSM 5847T).</title>
        <authorList>
            <person name="Poehlein A."/>
            <person name="Beck M."/>
            <person name="Schiel-Bengelsdorf B."/>
            <person name="Bengelsdorf F.R."/>
            <person name="Daniel R."/>
            <person name="Duerre P."/>
        </authorList>
    </citation>
    <scope>NUCLEOTIDE SEQUENCE [LARGE SCALE GENOMIC DNA]</scope>
    <source>
        <strain evidence="2">DSM 5847</strain>
    </source>
</reference>
<comment type="caution">
    <text evidence="1">The sequence shown here is derived from an EMBL/GenBank/DDBJ whole genome shotgun (WGS) entry which is preliminary data.</text>
</comment>
<keyword evidence="2" id="KW-1185">Reference proteome</keyword>
<dbReference type="STRING" id="36844.SAMN04488501_11071"/>
<dbReference type="InterPro" id="IPR058532">
    <property type="entry name" value="YjbR/MT2646/Rv2570-like"/>
</dbReference>
<dbReference type="RefSeq" id="WP_052222400.1">
    <property type="nucleotide sequence ID" value="NZ_LHUR01000036.1"/>
</dbReference>
<dbReference type="Pfam" id="PF04237">
    <property type="entry name" value="YjbR"/>
    <property type="match status" value="1"/>
</dbReference>
<dbReference type="PANTHER" id="PTHR35145:SF1">
    <property type="entry name" value="CYTOPLASMIC PROTEIN"/>
    <property type="match status" value="1"/>
</dbReference>
<name>A0A0L6Z6R4_9CLOT</name>
<dbReference type="PATRIC" id="fig|1121318.3.peg.2945"/>
<accession>A0A0L6Z6R4</accession>
<dbReference type="Gene3D" id="3.90.1150.30">
    <property type="match status" value="1"/>
</dbReference>
<evidence type="ECO:0008006" key="3">
    <source>
        <dbReference type="Google" id="ProtNLM"/>
    </source>
</evidence>
<dbReference type="SUPFAM" id="SSF142906">
    <property type="entry name" value="YjbR-like"/>
    <property type="match status" value="1"/>
</dbReference>
<evidence type="ECO:0000313" key="2">
    <source>
        <dbReference type="Proteomes" id="UP000037043"/>
    </source>
</evidence>
<dbReference type="EMBL" id="LHUR01000036">
    <property type="protein sequence ID" value="KOA18650.1"/>
    <property type="molecule type" value="Genomic_DNA"/>
</dbReference>
<organism evidence="1 2">
    <name type="scientific">Clostridium homopropionicum DSM 5847</name>
    <dbReference type="NCBI Taxonomy" id="1121318"/>
    <lineage>
        <taxon>Bacteria</taxon>
        <taxon>Bacillati</taxon>
        <taxon>Bacillota</taxon>
        <taxon>Clostridia</taxon>
        <taxon>Eubacteriales</taxon>
        <taxon>Clostridiaceae</taxon>
        <taxon>Clostridium</taxon>
    </lineage>
</organism>
<dbReference type="AlphaFoldDB" id="A0A0L6Z6R4"/>
<evidence type="ECO:0000313" key="1">
    <source>
        <dbReference type="EMBL" id="KOA18650.1"/>
    </source>
</evidence>
<dbReference type="InterPro" id="IPR038056">
    <property type="entry name" value="YjbR-like_sf"/>
</dbReference>
<proteinExistence type="predicted"/>
<gene>
    <name evidence="1" type="ORF">CLHOM_29340</name>
</gene>
<sequence>MNFQELKKYCLNKKGAYEDFPFDNETLVFKVGSKMFVLTNINEKELKVNLKCDPLMAEDFRREYKAIKPGYHMNKVHWNTVEIDGSIDDETIKMLIDISYDLVFKGLKRTEKEEILYLNRNK</sequence>
<dbReference type="InterPro" id="IPR007351">
    <property type="entry name" value="YjbR"/>
</dbReference>